<feature type="transmembrane region" description="Helical" evidence="7">
    <location>
        <begin position="52"/>
        <end position="70"/>
    </location>
</feature>
<dbReference type="InterPro" id="IPR010920">
    <property type="entry name" value="LSM_dom_sf"/>
</dbReference>
<dbReference type="InterPro" id="IPR008910">
    <property type="entry name" value="MSC_TM_helix"/>
</dbReference>
<keyword evidence="3" id="KW-1003">Cell membrane</keyword>
<dbReference type="Gene3D" id="1.10.287.1260">
    <property type="match status" value="1"/>
</dbReference>
<evidence type="ECO:0000313" key="10">
    <source>
        <dbReference type="EMBL" id="GAA0812865.1"/>
    </source>
</evidence>
<dbReference type="PANTHER" id="PTHR30221">
    <property type="entry name" value="SMALL-CONDUCTANCE MECHANOSENSITIVE CHANNEL"/>
    <property type="match status" value="1"/>
</dbReference>
<evidence type="ECO:0000256" key="5">
    <source>
        <dbReference type="ARBA" id="ARBA00022989"/>
    </source>
</evidence>
<dbReference type="Proteomes" id="UP001500021">
    <property type="component" value="Unassembled WGS sequence"/>
</dbReference>
<keyword evidence="7" id="KW-0406">Ion transport</keyword>
<dbReference type="Pfam" id="PF21082">
    <property type="entry name" value="MS_channel_3rd"/>
    <property type="match status" value="1"/>
</dbReference>
<dbReference type="SUPFAM" id="SSF50182">
    <property type="entry name" value="Sm-like ribonucleoproteins"/>
    <property type="match status" value="1"/>
</dbReference>
<keyword evidence="7" id="KW-0407">Ion channel</keyword>
<gene>
    <name evidence="10" type="ORF">GCM10009111_07400</name>
</gene>
<comment type="subcellular location">
    <subcellularLocation>
        <location evidence="7">Cell inner membrane</location>
        <topology evidence="7">Multi-pass membrane protein</topology>
    </subcellularLocation>
    <subcellularLocation>
        <location evidence="1">Cell membrane</location>
        <topology evidence="1">Multi-pass membrane protein</topology>
    </subcellularLocation>
</comment>
<dbReference type="InterPro" id="IPR023408">
    <property type="entry name" value="MscS_beta-dom_sf"/>
</dbReference>
<comment type="caution">
    <text evidence="7">Lacks conserved residue(s) required for the propagation of feature annotation.</text>
</comment>
<dbReference type="Gene3D" id="3.30.70.100">
    <property type="match status" value="1"/>
</dbReference>
<evidence type="ECO:0000256" key="6">
    <source>
        <dbReference type="ARBA" id="ARBA00023136"/>
    </source>
</evidence>
<evidence type="ECO:0000256" key="7">
    <source>
        <dbReference type="RuleBase" id="RU369025"/>
    </source>
</evidence>
<comment type="subunit">
    <text evidence="7">Homoheptamer.</text>
</comment>
<comment type="function">
    <text evidence="7">Mechanosensitive channel that participates in the regulation of osmotic pressure changes within the cell, opening in response to stretch forces in the membrane lipid bilayer, without the need for other proteins. Contributes to normal resistance to hypoosmotic shock. Forms an ion channel of 1.0 nanosiemens conductance with a slight preference for anions.</text>
</comment>
<keyword evidence="7" id="KW-0813">Transport</keyword>
<organism evidence="10 11">
    <name type="scientific">Colwellia asteriadis</name>
    <dbReference type="NCBI Taxonomy" id="517723"/>
    <lineage>
        <taxon>Bacteria</taxon>
        <taxon>Pseudomonadati</taxon>
        <taxon>Pseudomonadota</taxon>
        <taxon>Gammaproteobacteria</taxon>
        <taxon>Alteromonadales</taxon>
        <taxon>Colwelliaceae</taxon>
        <taxon>Colwellia</taxon>
    </lineage>
</organism>
<reference evidence="10 11" key="1">
    <citation type="journal article" date="2019" name="Int. J. Syst. Evol. Microbiol.">
        <title>The Global Catalogue of Microorganisms (GCM) 10K type strain sequencing project: providing services to taxonomists for standard genome sequencing and annotation.</title>
        <authorList>
            <consortium name="The Broad Institute Genomics Platform"/>
            <consortium name="The Broad Institute Genome Sequencing Center for Infectious Disease"/>
            <person name="Wu L."/>
            <person name="Ma J."/>
        </authorList>
    </citation>
    <scope>NUCLEOTIDE SEQUENCE [LARGE SCALE GENOMIC DNA]</scope>
    <source>
        <strain evidence="10 11">JCM 15608</strain>
    </source>
</reference>
<evidence type="ECO:0000256" key="3">
    <source>
        <dbReference type="ARBA" id="ARBA00022475"/>
    </source>
</evidence>
<dbReference type="Gene3D" id="2.30.30.60">
    <property type="match status" value="1"/>
</dbReference>
<keyword evidence="5 7" id="KW-1133">Transmembrane helix</keyword>
<dbReference type="RefSeq" id="WP_343815146.1">
    <property type="nucleotide sequence ID" value="NZ_BAAAFA010000002.1"/>
</dbReference>
<dbReference type="InterPro" id="IPR011066">
    <property type="entry name" value="MscS_channel_C_sf"/>
</dbReference>
<name>A0ABN1L4G1_9GAMM</name>
<comment type="similarity">
    <text evidence="2 7">Belongs to the MscS (TC 1.A.23) family.</text>
</comment>
<sequence>MFTDIGNITEPTTNTTDTVTSSKNLLSTDLIQTELDQVSEIYRIIINFFTNYSFQLIGALIIFLLGYFVAGKIANTVLKLCERQNLDVTLSRFLASTAKMAIVVMITIVALSKLGISVTPFIAAIGAISLGAGLALQGLLANYAAGFNIILIRPFVVGDTIEVQGVTGVVKEVLLAYTVIEDEDNAEITIPNKHIVGEVLHNSRKKTLLKLKVGISYDDNPMVIIQLIESTLKKLDIFGDEIKIQLGIDEFADSAINIGIRLWIPTTQLYSAKYRAYEAIYLAFEQENITIPFPQRDVHLLPSTKAEYV</sequence>
<dbReference type="Pfam" id="PF00924">
    <property type="entry name" value="MS_channel_2nd"/>
    <property type="match status" value="1"/>
</dbReference>
<dbReference type="PANTHER" id="PTHR30221:SF1">
    <property type="entry name" value="SMALL-CONDUCTANCE MECHANOSENSITIVE CHANNEL"/>
    <property type="match status" value="1"/>
</dbReference>
<keyword evidence="11" id="KW-1185">Reference proteome</keyword>
<keyword evidence="7" id="KW-0997">Cell inner membrane</keyword>
<protein>
    <recommendedName>
        <fullName evidence="7">Small-conductance mechanosensitive channel</fullName>
    </recommendedName>
</protein>
<dbReference type="InterPro" id="IPR049278">
    <property type="entry name" value="MS_channel_C"/>
</dbReference>
<dbReference type="SUPFAM" id="SSF82861">
    <property type="entry name" value="Mechanosensitive channel protein MscS (YggB), transmembrane region"/>
    <property type="match status" value="1"/>
</dbReference>
<feature type="transmembrane region" description="Helical" evidence="7">
    <location>
        <begin position="118"/>
        <end position="145"/>
    </location>
</feature>
<feature type="domain" description="Mechanosensitive ion channel MscS" evidence="8">
    <location>
        <begin position="139"/>
        <end position="204"/>
    </location>
</feature>
<proteinExistence type="inferred from homology"/>
<keyword evidence="6 7" id="KW-0472">Membrane</keyword>
<dbReference type="InterPro" id="IPR006685">
    <property type="entry name" value="MscS_channel_2nd"/>
</dbReference>
<evidence type="ECO:0000313" key="11">
    <source>
        <dbReference type="Proteomes" id="UP001500021"/>
    </source>
</evidence>
<dbReference type="Pfam" id="PF05552">
    <property type="entry name" value="MS_channel_1st_1"/>
    <property type="match status" value="1"/>
</dbReference>
<dbReference type="InterPro" id="IPR045275">
    <property type="entry name" value="MscS_archaea/bacteria_type"/>
</dbReference>
<dbReference type="SUPFAM" id="SSF82689">
    <property type="entry name" value="Mechanosensitive channel protein MscS (YggB), C-terminal domain"/>
    <property type="match status" value="1"/>
</dbReference>
<keyword evidence="4 7" id="KW-0812">Transmembrane</keyword>
<evidence type="ECO:0000259" key="9">
    <source>
        <dbReference type="Pfam" id="PF21082"/>
    </source>
</evidence>
<feature type="transmembrane region" description="Helical" evidence="7">
    <location>
        <begin position="90"/>
        <end position="112"/>
    </location>
</feature>
<accession>A0ABN1L4G1</accession>
<evidence type="ECO:0000256" key="2">
    <source>
        <dbReference type="ARBA" id="ARBA00008017"/>
    </source>
</evidence>
<comment type="caution">
    <text evidence="10">The sequence shown here is derived from an EMBL/GenBank/DDBJ whole genome shotgun (WGS) entry which is preliminary data.</text>
</comment>
<evidence type="ECO:0000259" key="8">
    <source>
        <dbReference type="Pfam" id="PF00924"/>
    </source>
</evidence>
<dbReference type="InterPro" id="IPR011014">
    <property type="entry name" value="MscS_channel_TM-2"/>
</dbReference>
<dbReference type="EMBL" id="BAAAFA010000002">
    <property type="protein sequence ID" value="GAA0812865.1"/>
    <property type="molecule type" value="Genomic_DNA"/>
</dbReference>
<evidence type="ECO:0000256" key="4">
    <source>
        <dbReference type="ARBA" id="ARBA00022692"/>
    </source>
</evidence>
<feature type="domain" description="Mechanosensitive ion channel MscS C-terminal" evidence="9">
    <location>
        <begin position="210"/>
        <end position="291"/>
    </location>
</feature>
<evidence type="ECO:0000256" key="1">
    <source>
        <dbReference type="ARBA" id="ARBA00004651"/>
    </source>
</evidence>